<dbReference type="GO" id="GO:0005783">
    <property type="term" value="C:endoplasmic reticulum"/>
    <property type="evidence" value="ECO:0007669"/>
    <property type="project" value="TreeGrafter"/>
</dbReference>
<dbReference type="Proteomes" id="UP000031668">
    <property type="component" value="Unassembled WGS sequence"/>
</dbReference>
<name>A0A0C2MBI4_THEKT</name>
<protein>
    <submittedName>
        <fullName evidence="5">Transmembrane prolyl 4-hydroxylase</fullName>
    </submittedName>
</protein>
<evidence type="ECO:0000256" key="2">
    <source>
        <dbReference type="ARBA" id="ARBA00022896"/>
    </source>
</evidence>
<evidence type="ECO:0000256" key="3">
    <source>
        <dbReference type="ARBA" id="ARBA00023004"/>
    </source>
</evidence>
<evidence type="ECO:0000256" key="4">
    <source>
        <dbReference type="SAM" id="MobiDB-lite"/>
    </source>
</evidence>
<evidence type="ECO:0000256" key="1">
    <source>
        <dbReference type="ARBA" id="ARBA00022723"/>
    </source>
</evidence>
<dbReference type="AlphaFoldDB" id="A0A0C2MBI4"/>
<dbReference type="GO" id="GO:0046872">
    <property type="term" value="F:metal ion binding"/>
    <property type="evidence" value="ECO:0007669"/>
    <property type="project" value="UniProtKB-KW"/>
</dbReference>
<accession>A0A0C2MBI4</accession>
<keyword evidence="2" id="KW-0847">Vitamin C</keyword>
<evidence type="ECO:0000313" key="6">
    <source>
        <dbReference type="Proteomes" id="UP000031668"/>
    </source>
</evidence>
<dbReference type="GO" id="GO:0004656">
    <property type="term" value="F:procollagen-proline 4-dioxygenase activity"/>
    <property type="evidence" value="ECO:0007669"/>
    <property type="project" value="TreeGrafter"/>
</dbReference>
<keyword evidence="5" id="KW-0472">Membrane</keyword>
<proteinExistence type="predicted"/>
<feature type="region of interest" description="Disordered" evidence="4">
    <location>
        <begin position="66"/>
        <end position="97"/>
    </location>
</feature>
<comment type="caution">
    <text evidence="5">The sequence shown here is derived from an EMBL/GenBank/DDBJ whole genome shotgun (WGS) entry which is preliminary data.</text>
</comment>
<dbReference type="OrthoDB" id="420380at2759"/>
<dbReference type="EMBL" id="JWZT01005277">
    <property type="protein sequence ID" value="KII61704.1"/>
    <property type="molecule type" value="Genomic_DNA"/>
</dbReference>
<sequence>MSLFIFEQTFKVAADRTINVFQNDKTAQNLKPVIHLIVDDRSINDAETVTLRTFTADVSTLNSTSDVQELGESHKGSCQTNANLTSQPSESTETSEHIKLHRWDPVRVGFEREIQLEVGKTHKIVTMSVRPPVFVIENYMEDFECDHIISKAQKAGLFSSQLHLDANIIQLKSKRGHIVNYVSNLDNFDFNQDGKLNLPEELLNMAYFVNYLYLSEKDVQDILEKFEIVISEEDGHNYVSRQDFRKINHQGLAEYLEYLREYHPRHRDRHSDQVWLDAHDKDDEIMAKLMRRLEIATGLHKEILHGTELIQVLRYSTHGHYHAHFDSQNKSSFPNFPCCHTVPFATADSCRLCR</sequence>
<evidence type="ECO:0000313" key="5">
    <source>
        <dbReference type="EMBL" id="KII61704.1"/>
    </source>
</evidence>
<dbReference type="Gene3D" id="2.60.120.620">
    <property type="entry name" value="q2cbj1_9rhob like domain"/>
    <property type="match status" value="1"/>
</dbReference>
<gene>
    <name evidence="5" type="ORF">RF11_09364</name>
</gene>
<keyword evidence="3" id="KW-0408">Iron</keyword>
<dbReference type="PANTHER" id="PTHR10869:SF246">
    <property type="entry name" value="TRANSMEMBRANE PROLYL 4-HYDROXYLASE"/>
    <property type="match status" value="1"/>
</dbReference>
<keyword evidence="1" id="KW-0479">Metal-binding</keyword>
<reference evidence="5 6" key="1">
    <citation type="journal article" date="2014" name="Genome Biol. Evol.">
        <title>The genome of the myxosporean Thelohanellus kitauei shows adaptations to nutrient acquisition within its fish host.</title>
        <authorList>
            <person name="Yang Y."/>
            <person name="Xiong J."/>
            <person name="Zhou Z."/>
            <person name="Huo F."/>
            <person name="Miao W."/>
            <person name="Ran C."/>
            <person name="Liu Y."/>
            <person name="Zhang J."/>
            <person name="Feng J."/>
            <person name="Wang M."/>
            <person name="Wang M."/>
            <person name="Wang L."/>
            <person name="Yao B."/>
        </authorList>
    </citation>
    <scope>NUCLEOTIDE SEQUENCE [LARGE SCALE GENOMIC DNA]</scope>
    <source>
        <strain evidence="5">Wuqing</strain>
    </source>
</reference>
<keyword evidence="6" id="KW-1185">Reference proteome</keyword>
<dbReference type="InterPro" id="IPR045054">
    <property type="entry name" value="P4HA-like"/>
</dbReference>
<keyword evidence="5" id="KW-0812">Transmembrane</keyword>
<organism evidence="5 6">
    <name type="scientific">Thelohanellus kitauei</name>
    <name type="common">Myxosporean</name>
    <dbReference type="NCBI Taxonomy" id="669202"/>
    <lineage>
        <taxon>Eukaryota</taxon>
        <taxon>Metazoa</taxon>
        <taxon>Cnidaria</taxon>
        <taxon>Myxozoa</taxon>
        <taxon>Myxosporea</taxon>
        <taxon>Bivalvulida</taxon>
        <taxon>Platysporina</taxon>
        <taxon>Myxobolidae</taxon>
        <taxon>Thelohanellus</taxon>
    </lineage>
</organism>
<dbReference type="GO" id="GO:0031418">
    <property type="term" value="F:L-ascorbic acid binding"/>
    <property type="evidence" value="ECO:0007669"/>
    <property type="project" value="UniProtKB-KW"/>
</dbReference>
<dbReference type="PANTHER" id="PTHR10869">
    <property type="entry name" value="PROLYL 4-HYDROXYLASE ALPHA SUBUNIT"/>
    <property type="match status" value="1"/>
</dbReference>
<dbReference type="OMA" id="RTINVFQ"/>